<keyword evidence="5" id="KW-0251">Elongation factor</keyword>
<organism evidence="9 10">
    <name type="scientific">Kalanchoe fedtschenkoi</name>
    <name type="common">Lavender scallops</name>
    <name type="synonym">South American air plant</name>
    <dbReference type="NCBI Taxonomy" id="63787"/>
    <lineage>
        <taxon>Eukaryota</taxon>
        <taxon>Viridiplantae</taxon>
        <taxon>Streptophyta</taxon>
        <taxon>Embryophyta</taxon>
        <taxon>Tracheophyta</taxon>
        <taxon>Spermatophyta</taxon>
        <taxon>Magnoliopsida</taxon>
        <taxon>eudicotyledons</taxon>
        <taxon>Gunneridae</taxon>
        <taxon>Pentapetalae</taxon>
        <taxon>Saxifragales</taxon>
        <taxon>Crassulaceae</taxon>
        <taxon>Kalanchoe</taxon>
    </lineage>
</organism>
<comment type="pathway">
    <text evidence="2">Protein biosynthesis; polypeptide chain elongation.</text>
</comment>
<evidence type="ECO:0000256" key="1">
    <source>
        <dbReference type="ARBA" id="ARBA00004496"/>
    </source>
</evidence>
<dbReference type="GO" id="GO:0043043">
    <property type="term" value="P:peptide biosynthetic process"/>
    <property type="evidence" value="ECO:0007669"/>
    <property type="project" value="InterPro"/>
</dbReference>
<dbReference type="GO" id="GO:0003746">
    <property type="term" value="F:translation elongation factor activity"/>
    <property type="evidence" value="ECO:0007669"/>
    <property type="project" value="UniProtKB-KW"/>
</dbReference>
<dbReference type="SUPFAM" id="SSF50249">
    <property type="entry name" value="Nucleic acid-binding proteins"/>
    <property type="match status" value="2"/>
</dbReference>
<dbReference type="GO" id="GO:0005829">
    <property type="term" value="C:cytosol"/>
    <property type="evidence" value="ECO:0007669"/>
    <property type="project" value="UniProtKB-ARBA"/>
</dbReference>
<comment type="subcellular location">
    <subcellularLocation>
        <location evidence="1">Cytoplasm</location>
    </subcellularLocation>
</comment>
<dbReference type="PANTHER" id="PTHR30053">
    <property type="entry name" value="ELONGATION FACTOR P"/>
    <property type="match status" value="1"/>
</dbReference>
<name>A0A7N0UD93_KALFE</name>
<protein>
    <recommendedName>
        <fullName evidence="11">Elongation factor P</fullName>
    </recommendedName>
</protein>
<keyword evidence="4" id="KW-0963">Cytoplasm</keyword>
<evidence type="ECO:0000256" key="3">
    <source>
        <dbReference type="ARBA" id="ARBA00009479"/>
    </source>
</evidence>
<feature type="domain" description="Translation elongation factor P/YeiP central" evidence="8">
    <location>
        <begin position="135"/>
        <end position="189"/>
    </location>
</feature>
<dbReference type="CDD" id="cd04470">
    <property type="entry name" value="S1_EF-P_repeat_1"/>
    <property type="match status" value="1"/>
</dbReference>
<comment type="similarity">
    <text evidence="3">Belongs to the elongation factor P family.</text>
</comment>
<evidence type="ECO:0000256" key="2">
    <source>
        <dbReference type="ARBA" id="ARBA00004815"/>
    </source>
</evidence>
<dbReference type="Pfam" id="PF09285">
    <property type="entry name" value="Elong-fact-P_C"/>
    <property type="match status" value="1"/>
</dbReference>
<dbReference type="Pfam" id="PF08207">
    <property type="entry name" value="EFP_N"/>
    <property type="match status" value="1"/>
</dbReference>
<dbReference type="FunFam" id="2.40.50.140:FF:000009">
    <property type="entry name" value="Elongation factor P"/>
    <property type="match status" value="1"/>
</dbReference>
<dbReference type="OMA" id="SNHHKPG"/>
<dbReference type="Gramene" id="Kaladp0060s0500.1.v1.1">
    <property type="protein sequence ID" value="Kaladp0060s0500.1.v1.1"/>
    <property type="gene ID" value="Kaladp0060s0500.v1.1"/>
</dbReference>
<dbReference type="PANTHER" id="PTHR30053:SF14">
    <property type="entry name" value="TRANSLATION ELONGATION FACTOR KOW-LIKE DOMAIN-CONTAINING PROTEIN"/>
    <property type="match status" value="1"/>
</dbReference>
<dbReference type="AlphaFoldDB" id="A0A7N0UD93"/>
<dbReference type="InterPro" id="IPR015365">
    <property type="entry name" value="Elong-fact-P_C"/>
</dbReference>
<feature type="domain" description="Elongation factor P C-terminal" evidence="7">
    <location>
        <begin position="197"/>
        <end position="252"/>
    </location>
</feature>
<dbReference type="UniPathway" id="UPA00345"/>
<dbReference type="SMART" id="SM01185">
    <property type="entry name" value="EFP"/>
    <property type="match status" value="1"/>
</dbReference>
<dbReference type="Gene3D" id="2.40.50.140">
    <property type="entry name" value="Nucleic acid-binding proteins"/>
    <property type="match status" value="2"/>
</dbReference>
<dbReference type="InterPro" id="IPR011768">
    <property type="entry name" value="Transl_elongation_fac_P"/>
</dbReference>
<evidence type="ECO:0000256" key="6">
    <source>
        <dbReference type="ARBA" id="ARBA00022917"/>
    </source>
</evidence>
<dbReference type="InterPro" id="IPR014722">
    <property type="entry name" value="Rib_uL2_dom2"/>
</dbReference>
<evidence type="ECO:0000259" key="7">
    <source>
        <dbReference type="SMART" id="SM00841"/>
    </source>
</evidence>
<dbReference type="EnsemblPlants" id="Kaladp0060s0500.1.v1.1">
    <property type="protein sequence ID" value="Kaladp0060s0500.1.v1.1"/>
    <property type="gene ID" value="Kaladp0060s0500.v1.1"/>
</dbReference>
<dbReference type="InterPro" id="IPR020599">
    <property type="entry name" value="Transl_elong_fac_P/YeiP"/>
</dbReference>
<dbReference type="Gene3D" id="2.30.30.30">
    <property type="match status" value="1"/>
</dbReference>
<evidence type="ECO:0000259" key="8">
    <source>
        <dbReference type="SMART" id="SM01185"/>
    </source>
</evidence>
<dbReference type="InterPro" id="IPR013185">
    <property type="entry name" value="Transl_elong_KOW-like"/>
</dbReference>
<reference evidence="9" key="1">
    <citation type="submission" date="2021-01" db="UniProtKB">
        <authorList>
            <consortium name="EnsemblPlants"/>
        </authorList>
    </citation>
    <scope>IDENTIFICATION</scope>
</reference>
<dbReference type="HAMAP" id="MF_00141">
    <property type="entry name" value="EF_P"/>
    <property type="match status" value="1"/>
</dbReference>
<dbReference type="FunFam" id="2.40.50.140:FF:000004">
    <property type="entry name" value="Elongation factor P"/>
    <property type="match status" value="1"/>
</dbReference>
<evidence type="ECO:0008006" key="11">
    <source>
        <dbReference type="Google" id="ProtNLM"/>
    </source>
</evidence>
<dbReference type="Proteomes" id="UP000594263">
    <property type="component" value="Unplaced"/>
</dbReference>
<dbReference type="FunFam" id="2.30.30.30:FF:000003">
    <property type="entry name" value="Elongation factor P"/>
    <property type="match status" value="1"/>
</dbReference>
<accession>A0A7N0UD93</accession>
<sequence length="255" mass="28738">MKAFLISKRLINEISKPRRKFPSFTALLSKTLTPLSTHSPNNIAGNRDYTSQSNNLDSPWAFTQHRGYKVFGSDLRAGNVIERKGRLYQVIKAQHTQHGRGGATIQVELRDIESGSKVNQKLRTDEALEGIFVEEKRMTCLYTENDVVYLMDPKDFEQIEVSKELFGKNAGYLKDEMSVNVQFYDGKPMSASVPKQVTCTVVQAQDPAKGLTATPQYKKVLLDNGLTMQVPEFIVTGDRIVISTTHDEYLTRAKD</sequence>
<dbReference type="InterPro" id="IPR008991">
    <property type="entry name" value="Translation_prot_SH3-like_sf"/>
</dbReference>
<dbReference type="SMART" id="SM00841">
    <property type="entry name" value="Elong-fact-P_C"/>
    <property type="match status" value="1"/>
</dbReference>
<dbReference type="Pfam" id="PF01132">
    <property type="entry name" value="EFP"/>
    <property type="match status" value="1"/>
</dbReference>
<dbReference type="SUPFAM" id="SSF50104">
    <property type="entry name" value="Translation proteins SH3-like domain"/>
    <property type="match status" value="1"/>
</dbReference>
<dbReference type="NCBIfam" id="TIGR00038">
    <property type="entry name" value="efp"/>
    <property type="match status" value="1"/>
</dbReference>
<keyword evidence="6" id="KW-0648">Protein biosynthesis</keyword>
<keyword evidence="10" id="KW-1185">Reference proteome</keyword>
<dbReference type="InterPro" id="IPR001059">
    <property type="entry name" value="Transl_elong_P/YeiP_cen"/>
</dbReference>
<dbReference type="InterPro" id="IPR012340">
    <property type="entry name" value="NA-bd_OB-fold"/>
</dbReference>
<evidence type="ECO:0000256" key="5">
    <source>
        <dbReference type="ARBA" id="ARBA00022768"/>
    </source>
</evidence>
<evidence type="ECO:0000313" key="9">
    <source>
        <dbReference type="EnsemblPlants" id="Kaladp0060s0500.1.v1.1"/>
    </source>
</evidence>
<evidence type="ECO:0000256" key="4">
    <source>
        <dbReference type="ARBA" id="ARBA00022490"/>
    </source>
</evidence>
<evidence type="ECO:0000313" key="10">
    <source>
        <dbReference type="Proteomes" id="UP000594263"/>
    </source>
</evidence>
<dbReference type="NCBIfam" id="NF001810">
    <property type="entry name" value="PRK00529.1"/>
    <property type="match status" value="1"/>
</dbReference>
<proteinExistence type="inferred from homology"/>